<evidence type="ECO:0000256" key="5">
    <source>
        <dbReference type="ARBA" id="ARBA00022490"/>
    </source>
</evidence>
<accession>A0AAU8DL22</accession>
<keyword evidence="5" id="KW-0963">Cytoplasm</keyword>
<comment type="catalytic activity">
    <reaction evidence="10">
        <text>a quinone + sn-glycerol 3-phosphate = dihydroxyacetone phosphate + a quinol</text>
        <dbReference type="Rhea" id="RHEA:18977"/>
        <dbReference type="ChEBI" id="CHEBI:24646"/>
        <dbReference type="ChEBI" id="CHEBI:57597"/>
        <dbReference type="ChEBI" id="CHEBI:57642"/>
        <dbReference type="ChEBI" id="CHEBI:132124"/>
        <dbReference type="EC" id="1.1.5.3"/>
    </reaction>
</comment>
<dbReference type="Pfam" id="PF01266">
    <property type="entry name" value="DAO"/>
    <property type="match status" value="1"/>
</dbReference>
<reference evidence="14" key="1">
    <citation type="submission" date="2024-05" db="EMBL/GenBank/DDBJ databases">
        <authorList>
            <person name="Cai S.Y."/>
            <person name="Jin L.M."/>
            <person name="Li H.R."/>
        </authorList>
    </citation>
    <scope>NUCLEOTIDE SEQUENCE</scope>
    <source>
        <strain evidence="14">A5-74</strain>
    </source>
</reference>
<evidence type="ECO:0000313" key="14">
    <source>
        <dbReference type="EMBL" id="XCG62683.1"/>
    </source>
</evidence>
<name>A0AAU8DL22_9ACTN</name>
<feature type="domain" description="FAD dependent oxidoreductase" evidence="12">
    <location>
        <begin position="65"/>
        <end position="419"/>
    </location>
</feature>
<keyword evidence="6" id="KW-0285">Flavoprotein</keyword>
<dbReference type="AlphaFoldDB" id="A0AAU8DL22"/>
<evidence type="ECO:0000256" key="8">
    <source>
        <dbReference type="ARBA" id="ARBA00022827"/>
    </source>
</evidence>
<dbReference type="Pfam" id="PF16901">
    <property type="entry name" value="DAO_C"/>
    <property type="match status" value="1"/>
</dbReference>
<dbReference type="SUPFAM" id="SSF51905">
    <property type="entry name" value="FAD/NAD(P)-binding domain"/>
    <property type="match status" value="1"/>
</dbReference>
<dbReference type="GO" id="GO:0006071">
    <property type="term" value="P:glycerol metabolic process"/>
    <property type="evidence" value="ECO:0007669"/>
    <property type="project" value="UniProtKB-KW"/>
</dbReference>
<dbReference type="GO" id="GO:0046168">
    <property type="term" value="P:glycerol-3-phosphate catabolic process"/>
    <property type="evidence" value="ECO:0007669"/>
    <property type="project" value="TreeGrafter"/>
</dbReference>
<comment type="cofactor">
    <cofactor evidence="1">
        <name>FAD</name>
        <dbReference type="ChEBI" id="CHEBI:57692"/>
    </cofactor>
</comment>
<dbReference type="GO" id="GO:0004368">
    <property type="term" value="F:glycerol-3-phosphate dehydrogenase (quinone) activity"/>
    <property type="evidence" value="ECO:0007669"/>
    <property type="project" value="UniProtKB-EC"/>
</dbReference>
<comment type="subcellular location">
    <subcellularLocation>
        <location evidence="2">Cytoplasm</location>
    </subcellularLocation>
</comment>
<evidence type="ECO:0000256" key="1">
    <source>
        <dbReference type="ARBA" id="ARBA00001974"/>
    </source>
</evidence>
<dbReference type="InterPro" id="IPR006076">
    <property type="entry name" value="FAD-dep_OxRdtase"/>
</dbReference>
<evidence type="ECO:0000256" key="7">
    <source>
        <dbReference type="ARBA" id="ARBA00022798"/>
    </source>
</evidence>
<dbReference type="RefSeq" id="WP_353648298.1">
    <property type="nucleotide sequence ID" value="NZ_CP159218.1"/>
</dbReference>
<dbReference type="FunFam" id="1.10.8.870:FF:000003">
    <property type="entry name" value="Glycerol-3-phosphate dehydrogenase"/>
    <property type="match status" value="1"/>
</dbReference>
<evidence type="ECO:0000259" key="13">
    <source>
        <dbReference type="Pfam" id="PF16901"/>
    </source>
</evidence>
<comment type="similarity">
    <text evidence="3">Belongs to the FAD-dependent glycerol-3-phosphate dehydrogenase family.</text>
</comment>
<dbReference type="PRINTS" id="PR01001">
    <property type="entry name" value="FADG3PDH"/>
</dbReference>
<evidence type="ECO:0000256" key="10">
    <source>
        <dbReference type="ARBA" id="ARBA00049055"/>
    </source>
</evidence>
<dbReference type="Gene3D" id="1.10.8.870">
    <property type="entry name" value="Alpha-glycerophosphate oxidase, cap domain"/>
    <property type="match status" value="1"/>
</dbReference>
<feature type="compositionally biased region" description="Polar residues" evidence="11">
    <location>
        <begin position="1"/>
        <end position="11"/>
    </location>
</feature>
<dbReference type="GO" id="GO:0005737">
    <property type="term" value="C:cytoplasm"/>
    <property type="evidence" value="ECO:0007669"/>
    <property type="project" value="UniProtKB-SubCell"/>
</dbReference>
<dbReference type="InterPro" id="IPR000447">
    <property type="entry name" value="G3P_DH_FAD-dep"/>
</dbReference>
<evidence type="ECO:0000259" key="12">
    <source>
        <dbReference type="Pfam" id="PF01266"/>
    </source>
</evidence>
<evidence type="ECO:0000256" key="3">
    <source>
        <dbReference type="ARBA" id="ARBA00007330"/>
    </source>
</evidence>
<dbReference type="SUPFAM" id="SSF54373">
    <property type="entry name" value="FAD-linked reductases, C-terminal domain"/>
    <property type="match status" value="1"/>
</dbReference>
<keyword evidence="9 14" id="KW-0560">Oxidoreductase</keyword>
<dbReference type="Gene3D" id="3.50.50.60">
    <property type="entry name" value="FAD/NAD(P)-binding domain"/>
    <property type="match status" value="1"/>
</dbReference>
<feature type="region of interest" description="Disordered" evidence="11">
    <location>
        <begin position="1"/>
        <end position="51"/>
    </location>
</feature>
<organism evidence="14">
    <name type="scientific">Nakamurella sp. A5-74</name>
    <dbReference type="NCBI Taxonomy" id="3158264"/>
    <lineage>
        <taxon>Bacteria</taxon>
        <taxon>Bacillati</taxon>
        <taxon>Actinomycetota</taxon>
        <taxon>Actinomycetes</taxon>
        <taxon>Nakamurellales</taxon>
        <taxon>Nakamurellaceae</taxon>
        <taxon>Nakamurella</taxon>
    </lineage>
</organism>
<evidence type="ECO:0000256" key="6">
    <source>
        <dbReference type="ARBA" id="ARBA00022630"/>
    </source>
</evidence>
<evidence type="ECO:0000256" key="2">
    <source>
        <dbReference type="ARBA" id="ARBA00004496"/>
    </source>
</evidence>
<dbReference type="PANTHER" id="PTHR11985">
    <property type="entry name" value="GLYCEROL-3-PHOSPHATE DEHYDROGENASE"/>
    <property type="match status" value="1"/>
</dbReference>
<protein>
    <recommendedName>
        <fullName evidence="4">glycerol-3-phosphate dehydrogenase</fullName>
        <ecNumber evidence="4">1.1.5.3</ecNumber>
    </recommendedName>
</protein>
<dbReference type="InterPro" id="IPR038299">
    <property type="entry name" value="DAO_C_sf"/>
</dbReference>
<gene>
    <name evidence="14" type="ORF">ABLG96_15800</name>
</gene>
<feature type="domain" description="Alpha-glycerophosphate oxidase C-terminal" evidence="13">
    <location>
        <begin position="442"/>
        <end position="566"/>
    </location>
</feature>
<proteinExistence type="inferred from homology"/>
<dbReference type="Gene3D" id="3.30.9.10">
    <property type="entry name" value="D-Amino Acid Oxidase, subunit A, domain 2"/>
    <property type="match status" value="1"/>
</dbReference>
<evidence type="ECO:0000256" key="11">
    <source>
        <dbReference type="SAM" id="MobiDB-lite"/>
    </source>
</evidence>
<keyword evidence="8" id="KW-0274">FAD</keyword>
<keyword evidence="7" id="KW-0319">Glycerol metabolism</keyword>
<dbReference type="InterPro" id="IPR031656">
    <property type="entry name" value="DAO_C"/>
</dbReference>
<dbReference type="EC" id="1.1.5.3" evidence="4"/>
<dbReference type="PANTHER" id="PTHR11985:SF31">
    <property type="entry name" value="GLYCEROL-3-PHOSPHATE DEHYDROGENASE 2"/>
    <property type="match status" value="1"/>
</dbReference>
<evidence type="ECO:0000256" key="9">
    <source>
        <dbReference type="ARBA" id="ARBA00023002"/>
    </source>
</evidence>
<dbReference type="InterPro" id="IPR036188">
    <property type="entry name" value="FAD/NAD-bd_sf"/>
</dbReference>
<evidence type="ECO:0000256" key="4">
    <source>
        <dbReference type="ARBA" id="ARBA00013029"/>
    </source>
</evidence>
<sequence length="612" mass="65720">MSDAAQSSAAPKSSVAPENGAAPGSSAARKAPSIPAGIGPQTAGARLGPQERADSFRRLGAEEFDVVVIGAGVVGAGAALDAVTRGLSVALIEARDIASGTSSRSSKLFHGGLRYLEMFEFGLVREALKERELMLTKICPHLAKPVSFLYPLSQHVIERPYVGAGLIMYDSMGGARSVPRHKHLTRAGALRMVPALAKNSLVGGIRYYDGQVDDARHTLAVARTAAAYGALVRNSTQVIGFLKEADRIAGVKVRDVETGEETSVRAKVVINATGVWTDELQRLSGGRGRFKVRASKGVHLVVARDKIPSESGIILKTEKSVLFVIPWKSSHWIVGTTDTDWNLDLAHPAATKKDIDYILEHVNKVLAVPLTHDDINGVYAGLRPLLAGESEQSSKLSREHAVARVAPGLIAIAGGKYTTYRVMGMDAVDAAAEDLPGRLNPSCTEDIPLIGASGYQALMNQADRLGQQHGVHPYRIRHLLDRYGSRIHELLAPAADDPSLLQPITGADDYLRAEVLYAATHEGALHLEDVLARRTRISIETPHRGTESAQAVADIMGPVLGWSEQESRQEVEGYIARVEAERKSQTEPDDAAADEVRLRAPEIRDLLVSPVA</sequence>
<dbReference type="EMBL" id="CP159218">
    <property type="protein sequence ID" value="XCG62683.1"/>
    <property type="molecule type" value="Genomic_DNA"/>
</dbReference>